<evidence type="ECO:0000313" key="1">
    <source>
        <dbReference type="EMBL" id="EJD33674.1"/>
    </source>
</evidence>
<gene>
    <name evidence="1" type="ORF">AURDEDRAFT_76812</name>
</gene>
<dbReference type="OrthoDB" id="3245961at2759"/>
<reference evidence="2" key="1">
    <citation type="journal article" date="2012" name="Science">
        <title>The Paleozoic origin of enzymatic lignin decomposition reconstructed from 31 fungal genomes.</title>
        <authorList>
            <person name="Floudas D."/>
            <person name="Binder M."/>
            <person name="Riley R."/>
            <person name="Barry K."/>
            <person name="Blanchette R.A."/>
            <person name="Henrissat B."/>
            <person name="Martinez A.T."/>
            <person name="Otillar R."/>
            <person name="Spatafora J.W."/>
            <person name="Yadav J.S."/>
            <person name="Aerts A."/>
            <person name="Benoit I."/>
            <person name="Boyd A."/>
            <person name="Carlson A."/>
            <person name="Copeland A."/>
            <person name="Coutinho P.M."/>
            <person name="de Vries R.P."/>
            <person name="Ferreira P."/>
            <person name="Findley K."/>
            <person name="Foster B."/>
            <person name="Gaskell J."/>
            <person name="Glotzer D."/>
            <person name="Gorecki P."/>
            <person name="Heitman J."/>
            <person name="Hesse C."/>
            <person name="Hori C."/>
            <person name="Igarashi K."/>
            <person name="Jurgens J.A."/>
            <person name="Kallen N."/>
            <person name="Kersten P."/>
            <person name="Kohler A."/>
            <person name="Kuees U."/>
            <person name="Kumar T.K.A."/>
            <person name="Kuo A."/>
            <person name="LaButti K."/>
            <person name="Larrondo L.F."/>
            <person name="Lindquist E."/>
            <person name="Ling A."/>
            <person name="Lombard V."/>
            <person name="Lucas S."/>
            <person name="Lundell T."/>
            <person name="Martin R."/>
            <person name="McLaughlin D.J."/>
            <person name="Morgenstern I."/>
            <person name="Morin E."/>
            <person name="Murat C."/>
            <person name="Nagy L.G."/>
            <person name="Nolan M."/>
            <person name="Ohm R.A."/>
            <person name="Patyshakuliyeva A."/>
            <person name="Rokas A."/>
            <person name="Ruiz-Duenas F.J."/>
            <person name="Sabat G."/>
            <person name="Salamov A."/>
            <person name="Samejima M."/>
            <person name="Schmutz J."/>
            <person name="Slot J.C."/>
            <person name="St John F."/>
            <person name="Stenlid J."/>
            <person name="Sun H."/>
            <person name="Sun S."/>
            <person name="Syed K."/>
            <person name="Tsang A."/>
            <person name="Wiebenga A."/>
            <person name="Young D."/>
            <person name="Pisabarro A."/>
            <person name="Eastwood D.C."/>
            <person name="Martin F."/>
            <person name="Cullen D."/>
            <person name="Grigoriev I.V."/>
            <person name="Hibbett D.S."/>
        </authorList>
    </citation>
    <scope>NUCLEOTIDE SEQUENCE [LARGE SCALE GENOMIC DNA]</scope>
    <source>
        <strain evidence="2">TFB10046</strain>
    </source>
</reference>
<dbReference type="eggNOG" id="ENOG502RQCS">
    <property type="taxonomic scope" value="Eukaryota"/>
</dbReference>
<dbReference type="KEGG" id="adl:AURDEDRAFT_76812"/>
<protein>
    <submittedName>
        <fullName evidence="1">Uncharacterized protein</fullName>
    </submittedName>
</protein>
<dbReference type="Gene3D" id="1.10.340.70">
    <property type="match status" value="1"/>
</dbReference>
<feature type="non-terminal residue" evidence="1">
    <location>
        <position position="102"/>
    </location>
</feature>
<dbReference type="OMA" id="YENDITF"/>
<accession>J0D4K1</accession>
<proteinExistence type="predicted"/>
<organism evidence="1 2">
    <name type="scientific">Auricularia subglabra (strain TFB-10046 / SS5)</name>
    <name type="common">White-rot fungus</name>
    <name type="synonym">Auricularia delicata (strain TFB10046)</name>
    <dbReference type="NCBI Taxonomy" id="717982"/>
    <lineage>
        <taxon>Eukaryota</taxon>
        <taxon>Fungi</taxon>
        <taxon>Dikarya</taxon>
        <taxon>Basidiomycota</taxon>
        <taxon>Agaricomycotina</taxon>
        <taxon>Agaricomycetes</taxon>
        <taxon>Auriculariales</taxon>
        <taxon>Auriculariaceae</taxon>
        <taxon>Auricularia</taxon>
    </lineage>
</organism>
<keyword evidence="2" id="KW-1185">Reference proteome</keyword>
<dbReference type="InParanoid" id="J0D4K1"/>
<dbReference type="AlphaFoldDB" id="J0D4K1"/>
<name>J0D4K1_AURST</name>
<sequence length="102" mass="11891">MRYEDALKWRRSNPPPTLQIFLSPETVARYVAGYEADPAFEGKGKNTDERSWYPGNRFYKDDRGLLYFRDADFMPRLCVPRSERNNLLKSVHESAHELAHAG</sequence>
<evidence type="ECO:0000313" key="2">
    <source>
        <dbReference type="Proteomes" id="UP000006514"/>
    </source>
</evidence>
<dbReference type="EMBL" id="JH688122">
    <property type="protein sequence ID" value="EJD33674.1"/>
    <property type="molecule type" value="Genomic_DNA"/>
</dbReference>
<dbReference type="Proteomes" id="UP000006514">
    <property type="component" value="Unassembled WGS sequence"/>
</dbReference>